<dbReference type="AlphaFoldDB" id="A0A2R9T2X6"/>
<feature type="region of interest" description="Disordered" evidence="1">
    <location>
        <begin position="1"/>
        <end position="24"/>
    </location>
</feature>
<reference evidence="2 3" key="1">
    <citation type="journal article" date="2010" name="BMC Genomics">
        <title>Genome sequence of the pattern forming Paenibacillus vortex bacterium reveals potential for thriving in complex environments.</title>
        <authorList>
            <person name="Sirota-Madi A."/>
            <person name="Olender T."/>
            <person name="Helman Y."/>
            <person name="Ingham C."/>
            <person name="Brainis I."/>
            <person name="Roth D."/>
            <person name="Hagi E."/>
            <person name="Brodsky L."/>
            <person name="Leshkowitz D."/>
            <person name="Galatenko V."/>
            <person name="Nikolaev V."/>
            <person name="Mugasimangalam R.C."/>
            <person name="Bransburg-Zabary S."/>
            <person name="Gutnick D.L."/>
            <person name="Lancet D."/>
            <person name="Ben-Jacob E."/>
        </authorList>
    </citation>
    <scope>NUCLEOTIDE SEQUENCE [LARGE SCALE GENOMIC DNA]</scope>
    <source>
        <strain evidence="2 3">V453</strain>
    </source>
</reference>
<dbReference type="Proteomes" id="UP000003094">
    <property type="component" value="Unassembled WGS sequence"/>
</dbReference>
<dbReference type="EMBL" id="ADHJ01000001">
    <property type="protein sequence ID" value="EFU43890.1"/>
    <property type="molecule type" value="Genomic_DNA"/>
</dbReference>
<evidence type="ECO:0000313" key="2">
    <source>
        <dbReference type="EMBL" id="EFU43890.1"/>
    </source>
</evidence>
<comment type="caution">
    <text evidence="2">The sequence shown here is derived from an EMBL/GenBank/DDBJ whole genome shotgun (WGS) entry which is preliminary data.</text>
</comment>
<proteinExistence type="predicted"/>
<name>A0A2R9T2X6_9BACL</name>
<protein>
    <submittedName>
        <fullName evidence="2">Uncharacterized protein</fullName>
    </submittedName>
</protein>
<gene>
    <name evidence="2" type="ORF">PVOR_01745</name>
</gene>
<accession>A0A2R9T2X6</accession>
<sequence>MLPEQRWPSPESGRPLSAVWGGEDVGQSGNLLPFTLRWLLRSGGCVAAAGVVK</sequence>
<organism evidence="2 3">
    <name type="scientific">Paenibacillus vortex V453</name>
    <dbReference type="NCBI Taxonomy" id="715225"/>
    <lineage>
        <taxon>Bacteria</taxon>
        <taxon>Bacillati</taxon>
        <taxon>Bacillota</taxon>
        <taxon>Bacilli</taxon>
        <taxon>Bacillales</taxon>
        <taxon>Paenibacillaceae</taxon>
        <taxon>Paenibacillus</taxon>
    </lineage>
</organism>
<evidence type="ECO:0000313" key="3">
    <source>
        <dbReference type="Proteomes" id="UP000003094"/>
    </source>
</evidence>
<dbReference type="KEGG" id="pvo:PVOR_01745"/>
<keyword evidence="3" id="KW-1185">Reference proteome</keyword>
<evidence type="ECO:0000256" key="1">
    <source>
        <dbReference type="SAM" id="MobiDB-lite"/>
    </source>
</evidence>